<sequence>MFEAKSSVSEGITWAFRGISVTGVPVLAAGLGLGPRSSLSESDETTITPPRSIVSKLDQFSKVFYLFLLP</sequence>
<keyword evidence="1" id="KW-0472">Membrane</keyword>
<dbReference type="EMBL" id="LCKS01000001">
    <property type="protein sequence ID" value="KKU03380.1"/>
    <property type="molecule type" value="Genomic_DNA"/>
</dbReference>
<organism evidence="2 3">
    <name type="scientific">Candidatus Amesbacteria bacterium GW2011_GWC2_45_19</name>
    <dbReference type="NCBI Taxonomy" id="1618366"/>
    <lineage>
        <taxon>Bacteria</taxon>
        <taxon>Candidatus Amesiibacteriota</taxon>
    </lineage>
</organism>
<reference evidence="2 3" key="1">
    <citation type="journal article" date="2015" name="Nature">
        <title>rRNA introns, odd ribosomes, and small enigmatic genomes across a large radiation of phyla.</title>
        <authorList>
            <person name="Brown C.T."/>
            <person name="Hug L.A."/>
            <person name="Thomas B.C."/>
            <person name="Sharon I."/>
            <person name="Castelle C.J."/>
            <person name="Singh A."/>
            <person name="Wilkins M.J."/>
            <person name="Williams K.H."/>
            <person name="Banfield J.F."/>
        </authorList>
    </citation>
    <scope>NUCLEOTIDE SEQUENCE [LARGE SCALE GENOMIC DNA]</scope>
</reference>
<feature type="transmembrane region" description="Helical" evidence="1">
    <location>
        <begin position="12"/>
        <end position="33"/>
    </location>
</feature>
<evidence type="ECO:0000313" key="3">
    <source>
        <dbReference type="Proteomes" id="UP000034264"/>
    </source>
</evidence>
<proteinExistence type="predicted"/>
<evidence type="ECO:0000313" key="2">
    <source>
        <dbReference type="EMBL" id="KKU03380.1"/>
    </source>
</evidence>
<keyword evidence="1" id="KW-0812">Transmembrane</keyword>
<name>A0A0G1Q3Z8_9BACT</name>
<comment type="caution">
    <text evidence="2">The sequence shown here is derived from an EMBL/GenBank/DDBJ whole genome shotgun (WGS) entry which is preliminary data.</text>
</comment>
<keyword evidence="1" id="KW-1133">Transmembrane helix</keyword>
<gene>
    <name evidence="2" type="ORF">UX05_C0001G0009</name>
</gene>
<accession>A0A0G1Q3Z8</accession>
<dbReference type="AlphaFoldDB" id="A0A0G1Q3Z8"/>
<evidence type="ECO:0000256" key="1">
    <source>
        <dbReference type="SAM" id="Phobius"/>
    </source>
</evidence>
<dbReference type="Proteomes" id="UP000034264">
    <property type="component" value="Unassembled WGS sequence"/>
</dbReference>
<protein>
    <submittedName>
        <fullName evidence="2">Uncharacterized protein</fullName>
    </submittedName>
</protein>